<dbReference type="InterPro" id="IPR043519">
    <property type="entry name" value="NT_sf"/>
</dbReference>
<dbReference type="EMBL" id="CAJPDT010000106">
    <property type="protein sequence ID" value="CAF9938184.1"/>
    <property type="molecule type" value="Genomic_DNA"/>
</dbReference>
<dbReference type="InterPro" id="IPR007803">
    <property type="entry name" value="Asp/Arg/Pro-Hydrxlase"/>
</dbReference>
<evidence type="ECO:0000259" key="3">
    <source>
        <dbReference type="Pfam" id="PF05118"/>
    </source>
</evidence>
<dbReference type="Proteomes" id="UP000664534">
    <property type="component" value="Unassembled WGS sequence"/>
</dbReference>
<dbReference type="SUPFAM" id="SSF81301">
    <property type="entry name" value="Nucleotidyltransferase"/>
    <property type="match status" value="1"/>
</dbReference>
<comment type="caution">
    <text evidence="4">The sequence shown here is derived from an EMBL/GenBank/DDBJ whole genome shotgun (WGS) entry which is preliminary data.</text>
</comment>
<dbReference type="GO" id="GO:0016779">
    <property type="term" value="F:nucleotidyltransferase activity"/>
    <property type="evidence" value="ECO:0007669"/>
    <property type="project" value="InterPro"/>
</dbReference>
<feature type="domain" description="Polymerase nucleotidyl transferase" evidence="2">
    <location>
        <begin position="308"/>
        <end position="345"/>
    </location>
</feature>
<dbReference type="AlphaFoldDB" id="A0A8H3J0D5"/>
<dbReference type="Gene3D" id="2.60.120.330">
    <property type="entry name" value="B-lactam Antibiotic, Isopenicillin N Synthase, Chain"/>
    <property type="match status" value="1"/>
</dbReference>
<dbReference type="Pfam" id="PF05118">
    <property type="entry name" value="Asp_Arg_Hydrox"/>
    <property type="match status" value="1"/>
</dbReference>
<dbReference type="SUPFAM" id="SSF51197">
    <property type="entry name" value="Clavaminate synthase-like"/>
    <property type="match status" value="1"/>
</dbReference>
<evidence type="ECO:0000259" key="2">
    <source>
        <dbReference type="Pfam" id="PF01909"/>
    </source>
</evidence>
<evidence type="ECO:0000256" key="1">
    <source>
        <dbReference type="ARBA" id="ARBA00007730"/>
    </source>
</evidence>
<evidence type="ECO:0000313" key="5">
    <source>
        <dbReference type="Proteomes" id="UP000664534"/>
    </source>
</evidence>
<reference evidence="4" key="1">
    <citation type="submission" date="2021-03" db="EMBL/GenBank/DDBJ databases">
        <authorList>
            <person name="Tagirdzhanova G."/>
        </authorList>
    </citation>
    <scope>NUCLEOTIDE SEQUENCE</scope>
</reference>
<dbReference type="OrthoDB" id="5338920at2759"/>
<gene>
    <name evidence="4" type="ORF">IMSHALPRED_000700</name>
</gene>
<comment type="similarity">
    <text evidence="1">Belongs to the aspartyl/asparaginyl beta-hydroxylase family.</text>
</comment>
<accession>A0A8H3J0D5</accession>
<dbReference type="Gene3D" id="3.30.460.10">
    <property type="entry name" value="Beta Polymerase, domain 2"/>
    <property type="match status" value="1"/>
</dbReference>
<name>A0A8H3J0D5_9LECA</name>
<evidence type="ECO:0000313" key="4">
    <source>
        <dbReference type="EMBL" id="CAF9938184.1"/>
    </source>
</evidence>
<feature type="domain" description="Aspartyl/asparaginy/proline hydroxylase" evidence="3">
    <location>
        <begin position="9"/>
        <end position="171"/>
    </location>
</feature>
<keyword evidence="5" id="KW-1185">Reference proteome</keyword>
<dbReference type="InterPro" id="IPR002934">
    <property type="entry name" value="Polymerase_NTP_transf_dom"/>
</dbReference>
<dbReference type="CDD" id="cd05403">
    <property type="entry name" value="NT_KNTase_like"/>
    <property type="match status" value="1"/>
</dbReference>
<proteinExistence type="inferred from homology"/>
<organism evidence="4 5">
    <name type="scientific">Imshaugia aleurites</name>
    <dbReference type="NCBI Taxonomy" id="172621"/>
    <lineage>
        <taxon>Eukaryota</taxon>
        <taxon>Fungi</taxon>
        <taxon>Dikarya</taxon>
        <taxon>Ascomycota</taxon>
        <taxon>Pezizomycotina</taxon>
        <taxon>Lecanoromycetes</taxon>
        <taxon>OSLEUM clade</taxon>
        <taxon>Lecanoromycetidae</taxon>
        <taxon>Lecanorales</taxon>
        <taxon>Lecanorineae</taxon>
        <taxon>Parmeliaceae</taxon>
        <taxon>Imshaugia</taxon>
    </lineage>
</organism>
<sequence>MENISQLTEIQPDILRGMADEIRSANINYKTVYGDYQSGGWHTTILYAPDGENNDGLVHDGEAKPTSLVNDLPVTQRFLEELGLEFFTVRIARNDHDSWLWEHRDYVELNEEKKRLRLHVPLISNPDAIMQFPQCKVHMAPGWVWKLDPTVSHAISNTGSATRMHLILDCYVNSTLRHMLNKETLEEDHVQPLPRLNLETHTKLLAQAQHLFSRQGSEKADQYLLKTFHQFDLGTQTSYDLLIDFYRDMGFRSRENYWISEQSTRIYHRGETNTGAPMFNMRGLLFSNPHASKSDLPQFSMFRQILQTCRLYPGLERVYVRGSLARGDADPYSDIDLLCVVAPEQFSSFLKQIDTGIKERHSPLGDAWVDTIVKDFGGVGFVYLLQTDKGLYQLDLYVACRGHPSLDHLNRVPHKQEIFRHDRNEGDNQQLDTLQYRLHSEMVEQEIRRINSIEPSVPRTLTELNVLGFMIKKCMKCGDEFVAGDEFNSWKRCFIKLVRQKFDKQHRDYGFYHVKRLMNEANDHGTLYEDLCAIAHCPLNLNSFKQVNRCAMAFVQKHFPDIYTQQQDMMEAVTRHIEG</sequence>
<dbReference type="InterPro" id="IPR027443">
    <property type="entry name" value="IPNS-like_sf"/>
</dbReference>
<dbReference type="Pfam" id="PF01909">
    <property type="entry name" value="NTP_transf_2"/>
    <property type="match status" value="1"/>
</dbReference>
<protein>
    <submittedName>
        <fullName evidence="4">Uncharacterized protein</fullName>
    </submittedName>
</protein>